<dbReference type="GO" id="GO:0006355">
    <property type="term" value="P:regulation of DNA-templated transcription"/>
    <property type="evidence" value="ECO:0007669"/>
    <property type="project" value="InterPro"/>
</dbReference>
<dbReference type="InterPro" id="IPR000700">
    <property type="entry name" value="PAS-assoc_C"/>
</dbReference>
<dbReference type="Gene3D" id="3.30.450.20">
    <property type="entry name" value="PAS domain"/>
    <property type="match status" value="2"/>
</dbReference>
<dbReference type="OrthoDB" id="5777683at2"/>
<evidence type="ECO:0000259" key="5">
    <source>
        <dbReference type="PROSITE" id="PS50887"/>
    </source>
</evidence>
<dbReference type="RefSeq" id="WP_007021138.1">
    <property type="nucleotide sequence ID" value="NZ_CH724125.1"/>
</dbReference>
<feature type="domain" description="PAC" evidence="3">
    <location>
        <begin position="90"/>
        <end position="142"/>
    </location>
</feature>
<evidence type="ECO:0000313" key="7">
    <source>
        <dbReference type="Proteomes" id="UP000002171"/>
    </source>
</evidence>
<accession>A0A7U8C2X4</accession>
<gene>
    <name evidence="6" type="ORF">MED92_17369</name>
</gene>
<dbReference type="GO" id="GO:0003824">
    <property type="term" value="F:catalytic activity"/>
    <property type="evidence" value="ECO:0007669"/>
    <property type="project" value="UniProtKB-ARBA"/>
</dbReference>
<dbReference type="InterPro" id="IPR043128">
    <property type="entry name" value="Rev_trsase/Diguanyl_cyclase"/>
</dbReference>
<feature type="domain" description="EAL" evidence="4">
    <location>
        <begin position="459"/>
        <end position="711"/>
    </location>
</feature>
<dbReference type="Gene3D" id="3.20.20.450">
    <property type="entry name" value="EAL domain"/>
    <property type="match status" value="1"/>
</dbReference>
<dbReference type="Pfam" id="PF00989">
    <property type="entry name" value="PAS"/>
    <property type="match status" value="1"/>
</dbReference>
<dbReference type="Pfam" id="PF00990">
    <property type="entry name" value="GGDEF"/>
    <property type="match status" value="1"/>
</dbReference>
<reference evidence="6 7" key="1">
    <citation type="submission" date="2006-02" db="EMBL/GenBank/DDBJ databases">
        <authorList>
            <person name="Pinhassi J."/>
            <person name="Pedros-Alio C."/>
            <person name="Ferriera S."/>
            <person name="Johnson J."/>
            <person name="Kravitz S."/>
            <person name="Halpern A."/>
            <person name="Remington K."/>
            <person name="Beeson K."/>
            <person name="Tran B."/>
            <person name="Rogers Y.-H."/>
            <person name="Friedman R."/>
            <person name="Venter J.C."/>
        </authorList>
    </citation>
    <scope>NUCLEOTIDE SEQUENCE [LARGE SCALE GENOMIC DNA]</scope>
    <source>
        <strain evidence="6 7">MED92</strain>
    </source>
</reference>
<dbReference type="SMART" id="SM00086">
    <property type="entry name" value="PAC"/>
    <property type="match status" value="2"/>
</dbReference>
<dbReference type="InterPro" id="IPR029787">
    <property type="entry name" value="Nucleotide_cyclase"/>
</dbReference>
<proteinExistence type="predicted"/>
<dbReference type="Pfam" id="PF00563">
    <property type="entry name" value="EAL"/>
    <property type="match status" value="1"/>
</dbReference>
<organism evidence="6 7">
    <name type="scientific">Neptuniibacter caesariensis</name>
    <dbReference type="NCBI Taxonomy" id="207954"/>
    <lineage>
        <taxon>Bacteria</taxon>
        <taxon>Pseudomonadati</taxon>
        <taxon>Pseudomonadota</taxon>
        <taxon>Gammaproteobacteria</taxon>
        <taxon>Oceanospirillales</taxon>
        <taxon>Oceanospirillaceae</taxon>
        <taxon>Neptuniibacter</taxon>
    </lineage>
</organism>
<evidence type="ECO:0000259" key="2">
    <source>
        <dbReference type="PROSITE" id="PS50112"/>
    </source>
</evidence>
<evidence type="ECO:0000259" key="3">
    <source>
        <dbReference type="PROSITE" id="PS50113"/>
    </source>
</evidence>
<dbReference type="PANTHER" id="PTHR44757">
    <property type="entry name" value="DIGUANYLATE CYCLASE DGCP"/>
    <property type="match status" value="1"/>
</dbReference>
<protein>
    <submittedName>
        <fullName evidence="6">Sensory box/GGDEF/EAL domain protein</fullName>
    </submittedName>
</protein>
<evidence type="ECO:0000313" key="6">
    <source>
        <dbReference type="EMBL" id="EAR60239.1"/>
    </source>
</evidence>
<dbReference type="AlphaFoldDB" id="A0A7U8C2X4"/>
<keyword evidence="7" id="KW-1185">Reference proteome</keyword>
<dbReference type="InterPro" id="IPR000160">
    <property type="entry name" value="GGDEF_dom"/>
</dbReference>
<dbReference type="SMART" id="SM00091">
    <property type="entry name" value="PAS"/>
    <property type="match status" value="2"/>
</dbReference>
<evidence type="ECO:0000259" key="4">
    <source>
        <dbReference type="PROSITE" id="PS50883"/>
    </source>
</evidence>
<dbReference type="InterPro" id="IPR035919">
    <property type="entry name" value="EAL_sf"/>
</dbReference>
<dbReference type="FunFam" id="3.30.70.270:FF:000001">
    <property type="entry name" value="Diguanylate cyclase domain protein"/>
    <property type="match status" value="1"/>
</dbReference>
<dbReference type="Gene3D" id="3.30.70.270">
    <property type="match status" value="1"/>
</dbReference>
<dbReference type="EMBL" id="AAOW01000021">
    <property type="protein sequence ID" value="EAR60239.1"/>
    <property type="molecule type" value="Genomic_DNA"/>
</dbReference>
<feature type="domain" description="GGDEF" evidence="5">
    <location>
        <begin position="317"/>
        <end position="450"/>
    </location>
</feature>
<evidence type="ECO:0000256" key="1">
    <source>
        <dbReference type="ARBA" id="ARBA00001946"/>
    </source>
</evidence>
<feature type="domain" description="PAS" evidence="2">
    <location>
        <begin position="143"/>
        <end position="215"/>
    </location>
</feature>
<dbReference type="PROSITE" id="PS50887">
    <property type="entry name" value="GGDEF"/>
    <property type="match status" value="1"/>
</dbReference>
<dbReference type="SUPFAM" id="SSF55073">
    <property type="entry name" value="Nucleotide cyclase"/>
    <property type="match status" value="1"/>
</dbReference>
<comment type="cofactor">
    <cofactor evidence="1">
        <name>Mg(2+)</name>
        <dbReference type="ChEBI" id="CHEBI:18420"/>
    </cofactor>
</comment>
<dbReference type="InterPro" id="IPR035965">
    <property type="entry name" value="PAS-like_dom_sf"/>
</dbReference>
<dbReference type="SMART" id="SM00267">
    <property type="entry name" value="GGDEF"/>
    <property type="match status" value="1"/>
</dbReference>
<sequence>MTPEQYEQKISELEIEIERLSDFAELSSDWFWEQDRKFRFVAFSGTGLNRINRQQSDFIGRCRWEMPICPSSFAAMKEHKACCERHAPFFDFQYDNYGRDGKVQRFAVSGSPIYDESGQFKGYRGTGKNITELHEAKKAFQETQQQLAQIIVGNPIASFVIDSRHVITHWNKACEVLTGIPAIEAIGTKDTWRGFYDHPRPVMANLVLQGALNDDIEQHYGKKFKPSELIPGAFEAQDFFPKMHDGRWLYFTAAPLLDHQGNTIGAIETLQDITEQKEQEKKILHQAHFDSLTDLPNRFLALDRLNLLTKEARRTRKKLAVLFIDLDDFKKVNDTLGHALGDKLLIQASQRLKSVIRSSDTIGRLGGDEFIVIINNLDEALDVRPIAEKLLDNFRDVFKVESRELLLTTSIGISIYPDDGEEPNVLLRNADSAMYHSKNQGRNAYHFFTEDMNAGVQRRLQIEEQMHSALGRNEFSLRYQPVLDLKNNRIAGAEALLRWHNPVLGNISPEEFIPIAEQTGLIVPIGYFVLEQSLKAARKWSTTYSNEFTIAVNLSPLQFKDPKLIVKIKELLASHRLEGNALSLEITEGVLLGNQIKVQEAFQELSDSGIQISMDDFGTGYSSLNYLREYKFQTLKIDRSFMQDFALDKSAPALINATIAMAHALDVEVIAEGVEEQEQLDYLIRKGCNFAQGYLLSKPLTEQDFEAFLND</sequence>
<dbReference type="InterPro" id="IPR052155">
    <property type="entry name" value="Biofilm_reg_signaling"/>
</dbReference>
<dbReference type="PROSITE" id="PS50883">
    <property type="entry name" value="EAL"/>
    <property type="match status" value="1"/>
</dbReference>
<dbReference type="SUPFAM" id="SSF141868">
    <property type="entry name" value="EAL domain-like"/>
    <property type="match status" value="1"/>
</dbReference>
<comment type="caution">
    <text evidence="6">The sequence shown here is derived from an EMBL/GenBank/DDBJ whole genome shotgun (WGS) entry which is preliminary data.</text>
</comment>
<dbReference type="InterPro" id="IPR001610">
    <property type="entry name" value="PAC"/>
</dbReference>
<dbReference type="CDD" id="cd01949">
    <property type="entry name" value="GGDEF"/>
    <property type="match status" value="1"/>
</dbReference>
<dbReference type="NCBIfam" id="TIGR00254">
    <property type="entry name" value="GGDEF"/>
    <property type="match status" value="1"/>
</dbReference>
<dbReference type="PROSITE" id="PS50113">
    <property type="entry name" value="PAC"/>
    <property type="match status" value="2"/>
</dbReference>
<dbReference type="SUPFAM" id="SSF55785">
    <property type="entry name" value="PYP-like sensor domain (PAS domain)"/>
    <property type="match status" value="2"/>
</dbReference>
<dbReference type="InterPro" id="IPR000014">
    <property type="entry name" value="PAS"/>
</dbReference>
<dbReference type="PANTHER" id="PTHR44757:SF2">
    <property type="entry name" value="BIOFILM ARCHITECTURE MAINTENANCE PROTEIN MBAA"/>
    <property type="match status" value="1"/>
</dbReference>
<dbReference type="SMART" id="SM00052">
    <property type="entry name" value="EAL"/>
    <property type="match status" value="1"/>
</dbReference>
<dbReference type="CDD" id="cd01948">
    <property type="entry name" value="EAL"/>
    <property type="match status" value="1"/>
</dbReference>
<dbReference type="InterPro" id="IPR013767">
    <property type="entry name" value="PAS_fold"/>
</dbReference>
<name>A0A7U8C2X4_NEPCE</name>
<dbReference type="Proteomes" id="UP000002171">
    <property type="component" value="Unassembled WGS sequence"/>
</dbReference>
<feature type="domain" description="PAC" evidence="3">
    <location>
        <begin position="234"/>
        <end position="285"/>
    </location>
</feature>
<dbReference type="InterPro" id="IPR001633">
    <property type="entry name" value="EAL_dom"/>
</dbReference>
<dbReference type="PROSITE" id="PS50112">
    <property type="entry name" value="PAS"/>
    <property type="match status" value="1"/>
</dbReference>
<dbReference type="Pfam" id="PF13426">
    <property type="entry name" value="PAS_9"/>
    <property type="match status" value="1"/>
</dbReference>